<protein>
    <recommendedName>
        <fullName evidence="3">PDZ domain-containing protein</fullName>
    </recommendedName>
</protein>
<dbReference type="Pfam" id="PF13365">
    <property type="entry name" value="Trypsin_2"/>
    <property type="match status" value="1"/>
</dbReference>
<name>A0A1F7UZB1_9BACT</name>
<dbReference type="InterPro" id="IPR051201">
    <property type="entry name" value="Chloro_Bact_Ser_Proteases"/>
</dbReference>
<dbReference type="PRINTS" id="PR00834">
    <property type="entry name" value="PROTEASES2C"/>
</dbReference>
<evidence type="ECO:0000313" key="5">
    <source>
        <dbReference type="Proteomes" id="UP000177704"/>
    </source>
</evidence>
<dbReference type="SUPFAM" id="SSF50494">
    <property type="entry name" value="Trypsin-like serine proteases"/>
    <property type="match status" value="1"/>
</dbReference>
<dbReference type="PANTHER" id="PTHR43343:SF3">
    <property type="entry name" value="PROTEASE DO-LIKE 8, CHLOROPLASTIC"/>
    <property type="match status" value="1"/>
</dbReference>
<gene>
    <name evidence="4" type="ORF">A3B36_02185</name>
</gene>
<dbReference type="Proteomes" id="UP000177704">
    <property type="component" value="Unassembled WGS sequence"/>
</dbReference>
<evidence type="ECO:0000259" key="3">
    <source>
        <dbReference type="PROSITE" id="PS50106"/>
    </source>
</evidence>
<proteinExistence type="predicted"/>
<comment type="caution">
    <text evidence="4">The sequence shown here is derived from an EMBL/GenBank/DDBJ whole genome shotgun (WGS) entry which is preliminary data.</text>
</comment>
<dbReference type="SMART" id="SM00228">
    <property type="entry name" value="PDZ"/>
    <property type="match status" value="1"/>
</dbReference>
<reference evidence="4 5" key="1">
    <citation type="journal article" date="2016" name="Nat. Commun.">
        <title>Thousands of microbial genomes shed light on interconnected biogeochemical processes in an aquifer system.</title>
        <authorList>
            <person name="Anantharaman K."/>
            <person name="Brown C.T."/>
            <person name="Hug L.A."/>
            <person name="Sharon I."/>
            <person name="Castelle C.J."/>
            <person name="Probst A.J."/>
            <person name="Thomas B.C."/>
            <person name="Singh A."/>
            <person name="Wilkins M.J."/>
            <person name="Karaoz U."/>
            <person name="Brodie E.L."/>
            <person name="Williams K.H."/>
            <person name="Hubbard S.S."/>
            <person name="Banfield J.F."/>
        </authorList>
    </citation>
    <scope>NUCLEOTIDE SEQUENCE [LARGE SCALE GENOMIC DNA]</scope>
</reference>
<dbReference type="PROSITE" id="PS50106">
    <property type="entry name" value="PDZ"/>
    <property type="match status" value="1"/>
</dbReference>
<sequence length="431" mass="45542">MESTPSSHSSVIRKSVVLAALFSFFVGGIAGGVAGYAAAVFSQSSALNFLPAVLRAPRKPLLPAPLGTPEDQQGFQQSLRGLNEDEATTAVVKRASPAVVSIIVTKDLSKINQGSPFFSPFDDFFFQFPGFQIPRPQAPQGKQEIGGGTGFLVSADGMILTNRHVVDDEDAEYTVLLNDGKKYEARVLARDPVLDLAIVKIDAAGLPTLPLGDSDALQIGESVIAIGNALGEFRNTVTKGVVSGIGRTITASGAGGSEIIEGAIQTDAAINPGNSGGPLLNLQGQVVGVNTAVSNEGQLIGFAQPINEATRVIDSVKKFGKIVRPYVGVRYIMINEQIKQANQLAVDYGALITRGEARADLAVMPGSPADKAGLQENDIILELNGQKIDQDHSLARLIAQRSPGDEVTLKVLSKGQEKEVKVKLEEYKESQ</sequence>
<keyword evidence="1" id="KW-0645">Protease</keyword>
<dbReference type="AlphaFoldDB" id="A0A1F7UZB1"/>
<dbReference type="InterPro" id="IPR001940">
    <property type="entry name" value="Peptidase_S1C"/>
</dbReference>
<dbReference type="SUPFAM" id="SSF50156">
    <property type="entry name" value="PDZ domain-like"/>
    <property type="match status" value="1"/>
</dbReference>
<dbReference type="Pfam" id="PF13180">
    <property type="entry name" value="PDZ_2"/>
    <property type="match status" value="1"/>
</dbReference>
<dbReference type="Gene3D" id="2.30.42.10">
    <property type="match status" value="1"/>
</dbReference>
<dbReference type="InterPro" id="IPR009003">
    <property type="entry name" value="Peptidase_S1_PA"/>
</dbReference>
<dbReference type="InterPro" id="IPR001478">
    <property type="entry name" value="PDZ"/>
</dbReference>
<dbReference type="GO" id="GO:0006508">
    <property type="term" value="P:proteolysis"/>
    <property type="evidence" value="ECO:0007669"/>
    <property type="project" value="UniProtKB-KW"/>
</dbReference>
<accession>A0A1F7UZB1</accession>
<feature type="domain" description="PDZ" evidence="3">
    <location>
        <begin position="363"/>
        <end position="415"/>
    </location>
</feature>
<dbReference type="GO" id="GO:0004252">
    <property type="term" value="F:serine-type endopeptidase activity"/>
    <property type="evidence" value="ECO:0007669"/>
    <property type="project" value="InterPro"/>
</dbReference>
<dbReference type="InterPro" id="IPR036034">
    <property type="entry name" value="PDZ_sf"/>
</dbReference>
<evidence type="ECO:0000256" key="2">
    <source>
        <dbReference type="ARBA" id="ARBA00022801"/>
    </source>
</evidence>
<dbReference type="Gene3D" id="2.40.10.120">
    <property type="match status" value="1"/>
</dbReference>
<dbReference type="EMBL" id="MGEM01000051">
    <property type="protein sequence ID" value="OGL83559.1"/>
    <property type="molecule type" value="Genomic_DNA"/>
</dbReference>
<dbReference type="PANTHER" id="PTHR43343">
    <property type="entry name" value="PEPTIDASE S12"/>
    <property type="match status" value="1"/>
</dbReference>
<keyword evidence="2" id="KW-0378">Hydrolase</keyword>
<evidence type="ECO:0000256" key="1">
    <source>
        <dbReference type="ARBA" id="ARBA00022670"/>
    </source>
</evidence>
<organism evidence="4 5">
    <name type="scientific">Candidatus Uhrbacteria bacterium RIFCSPLOWO2_01_FULL_55_36</name>
    <dbReference type="NCBI Taxonomy" id="1802404"/>
    <lineage>
        <taxon>Bacteria</taxon>
        <taxon>Candidatus Uhriibacteriota</taxon>
    </lineage>
</organism>
<evidence type="ECO:0000313" key="4">
    <source>
        <dbReference type="EMBL" id="OGL83559.1"/>
    </source>
</evidence>